<keyword evidence="14" id="KW-1185">Reference proteome</keyword>
<evidence type="ECO:0000256" key="3">
    <source>
        <dbReference type="ARBA" id="ARBA00023163"/>
    </source>
</evidence>
<reference evidence="8" key="1">
    <citation type="submission" date="2021-02" db="EMBL/GenBank/DDBJ databases">
        <authorList>
            <person name="Nowell W R."/>
        </authorList>
    </citation>
    <scope>NUCLEOTIDE SEQUENCE</scope>
</reference>
<dbReference type="InterPro" id="IPR024550">
    <property type="entry name" value="TFIIEa/SarR/Rpc3_HTH_dom"/>
</dbReference>
<dbReference type="EMBL" id="CAJOAX010000991">
    <property type="protein sequence ID" value="CAF3674312.1"/>
    <property type="molecule type" value="Genomic_DNA"/>
</dbReference>
<dbReference type="GO" id="GO:0005673">
    <property type="term" value="C:transcription factor TFIIE complex"/>
    <property type="evidence" value="ECO:0007669"/>
    <property type="project" value="TreeGrafter"/>
</dbReference>
<keyword evidence="3" id="KW-0804">Transcription</keyword>
<dbReference type="AlphaFoldDB" id="A0A813YU76"/>
<dbReference type="Proteomes" id="UP000663836">
    <property type="component" value="Unassembled WGS sequence"/>
</dbReference>
<evidence type="ECO:0000313" key="10">
    <source>
        <dbReference type="EMBL" id="CAF1235450.1"/>
    </source>
</evidence>
<dbReference type="EMBL" id="CAJOBD010000260">
    <property type="protein sequence ID" value="CAF3628002.1"/>
    <property type="molecule type" value="Genomic_DNA"/>
</dbReference>
<feature type="compositionally biased region" description="Low complexity" evidence="4">
    <location>
        <begin position="326"/>
        <end position="340"/>
    </location>
</feature>
<dbReference type="InterPro" id="IPR002853">
    <property type="entry name" value="TFIIE_asu"/>
</dbReference>
<dbReference type="PANTHER" id="PTHR13097">
    <property type="entry name" value="TRANSCRIPTION INITIATION FACTOR IIE, ALPHA SUBUNIT"/>
    <property type="match status" value="1"/>
</dbReference>
<feature type="compositionally biased region" description="Low complexity" evidence="4">
    <location>
        <begin position="400"/>
        <end position="414"/>
    </location>
</feature>
<dbReference type="EMBL" id="CAJNOO010000240">
    <property type="protein sequence ID" value="CAF0872311.1"/>
    <property type="molecule type" value="Genomic_DNA"/>
</dbReference>
<dbReference type="EMBL" id="CAJNOH010000513">
    <property type="protein sequence ID" value="CAF1063389.1"/>
    <property type="molecule type" value="Genomic_DNA"/>
</dbReference>
<sequence length="470" mass="54146">MSSISAGGGSFTNLNPSLPQQPTRSNPQINPSTTNSITSSSNEIPLPTYDTNEPRAILKALIRFIMRTFYDIPKSLVIEYIYHHERIKQQDLADRLFLDPKQVRSYIQEFKRDKFIIEDHRLESNDSTTGRRNQDQYYYKIDTTTFINVVKYRLVNMQTYVENLERQQTYKQSNYKCEQCSKEYTELDIKKLYDSTQDTLICLICGGNVHEDIETKETTTTANRQTANMSLFNEQMKPLFEILERIDDIMTNDQQMKTSSDQDIFQQNGNLSTLNHHINKEIISTNTHRSQASTVFDRTATLNHDIQIIIEKDDDDHYSQMDIDETSNTTDSIISSSRGPGKPGKKSTKSIQSIAEVATQPLTTKMKLTNKKIPYEPKPLPHWFVRSTVYVDQDEEHRLNNSSLNSTTHSSNISRQLSNQKLMKSTTIHDIKQMLLVHESRRKKALTLTTMEDSSSPPTPLQMTKTTDSQ</sequence>
<gene>
    <name evidence="13" type="ORF">FNK824_LOCUS8298</name>
    <name evidence="11" type="ORF">JBS370_LOCUS5133</name>
    <name evidence="10" type="ORF">JXQ802_LOCUS26177</name>
    <name evidence="12" type="ORF">OTI717_LOCUS10783</name>
    <name evidence="9" type="ORF">PYM288_LOCUS17771</name>
    <name evidence="6" type="ORF">RFH988_LOCUS7534</name>
    <name evidence="8" type="ORF">SEV965_LOCUS5022</name>
    <name evidence="7" type="ORF">ZHD862_LOCUS6290</name>
</gene>
<feature type="compositionally biased region" description="Polar residues" evidence="4">
    <location>
        <begin position="11"/>
        <end position="28"/>
    </location>
</feature>
<evidence type="ECO:0000313" key="15">
    <source>
        <dbReference type="Proteomes" id="UP000663889"/>
    </source>
</evidence>
<dbReference type="Proteomes" id="UP000663870">
    <property type="component" value="Unassembled WGS sequence"/>
</dbReference>
<evidence type="ECO:0000313" key="12">
    <source>
        <dbReference type="EMBL" id="CAF3674312.1"/>
    </source>
</evidence>
<evidence type="ECO:0000313" key="14">
    <source>
        <dbReference type="Proteomes" id="UP000663870"/>
    </source>
</evidence>
<evidence type="ECO:0000313" key="13">
    <source>
        <dbReference type="EMBL" id="CAF3687829.1"/>
    </source>
</evidence>
<dbReference type="EMBL" id="CAJNOU010000149">
    <property type="protein sequence ID" value="CAF0888840.1"/>
    <property type="molecule type" value="Genomic_DNA"/>
</dbReference>
<dbReference type="Pfam" id="PF02002">
    <property type="entry name" value="TFIIE_alpha"/>
    <property type="match status" value="1"/>
</dbReference>
<dbReference type="InterPro" id="IPR036390">
    <property type="entry name" value="WH_DNA-bd_sf"/>
</dbReference>
<dbReference type="Gene3D" id="3.30.40.10">
    <property type="entry name" value="Zinc/RING finger domain, C3HC4 (zinc finger)"/>
    <property type="match status" value="1"/>
</dbReference>
<dbReference type="SMART" id="SM00531">
    <property type="entry name" value="TFIIE"/>
    <property type="match status" value="1"/>
</dbReference>
<dbReference type="Proteomes" id="UP000663854">
    <property type="component" value="Unassembled WGS sequence"/>
</dbReference>
<feature type="region of interest" description="Disordered" evidence="4">
    <location>
        <begin position="447"/>
        <end position="470"/>
    </location>
</feature>
<dbReference type="PANTHER" id="PTHR13097:SF7">
    <property type="entry name" value="GENERAL TRANSCRIPTION FACTOR IIE SUBUNIT 1"/>
    <property type="match status" value="1"/>
</dbReference>
<evidence type="ECO:0000313" key="6">
    <source>
        <dbReference type="EMBL" id="CAF0872311.1"/>
    </source>
</evidence>
<evidence type="ECO:0000256" key="1">
    <source>
        <dbReference type="ARBA" id="ARBA00008947"/>
    </source>
</evidence>
<feature type="region of interest" description="Disordered" evidence="4">
    <location>
        <begin position="317"/>
        <end position="351"/>
    </location>
</feature>
<dbReference type="EMBL" id="CAJOBE010000814">
    <property type="protein sequence ID" value="CAF3687829.1"/>
    <property type="molecule type" value="Genomic_DNA"/>
</dbReference>
<feature type="region of interest" description="Disordered" evidence="4">
    <location>
        <begin position="1"/>
        <end position="49"/>
    </location>
</feature>
<evidence type="ECO:0000256" key="4">
    <source>
        <dbReference type="SAM" id="MobiDB-lite"/>
    </source>
</evidence>
<dbReference type="PROSITE" id="PS51344">
    <property type="entry name" value="HTH_TFE_IIE"/>
    <property type="match status" value="1"/>
</dbReference>
<evidence type="ECO:0000313" key="7">
    <source>
        <dbReference type="EMBL" id="CAF0879104.1"/>
    </source>
</evidence>
<feature type="compositionally biased region" description="Gly residues" evidence="4">
    <location>
        <begin position="1"/>
        <end position="10"/>
    </location>
</feature>
<evidence type="ECO:0000313" key="9">
    <source>
        <dbReference type="EMBL" id="CAF1063389.1"/>
    </source>
</evidence>
<dbReference type="Proteomes" id="UP000663882">
    <property type="component" value="Unassembled WGS sequence"/>
</dbReference>
<dbReference type="Proteomes" id="UP000663823">
    <property type="component" value="Unassembled WGS sequence"/>
</dbReference>
<evidence type="ECO:0000256" key="2">
    <source>
        <dbReference type="ARBA" id="ARBA00023015"/>
    </source>
</evidence>
<accession>A0A813YU76</accession>
<feature type="region of interest" description="Disordered" evidence="4">
    <location>
        <begin position="400"/>
        <end position="421"/>
    </location>
</feature>
<comment type="caution">
    <text evidence="8">The sequence shown here is derived from an EMBL/GenBank/DDBJ whole genome shotgun (WGS) entry which is preliminary data.</text>
</comment>
<comment type="similarity">
    <text evidence="1">Belongs to the TFIIE alpha subunit family.</text>
</comment>
<dbReference type="Proteomes" id="UP000663874">
    <property type="component" value="Unassembled WGS sequence"/>
</dbReference>
<dbReference type="Proteomes" id="UP000663864">
    <property type="component" value="Unassembled WGS sequence"/>
</dbReference>
<dbReference type="SUPFAM" id="SSF46785">
    <property type="entry name" value="Winged helix' DNA-binding domain"/>
    <property type="match status" value="1"/>
</dbReference>
<dbReference type="Proteomes" id="UP000663889">
    <property type="component" value="Unassembled WGS sequence"/>
</dbReference>
<name>A0A813YU76_9BILA</name>
<dbReference type="EMBL" id="CAJNOL010000908">
    <property type="protein sequence ID" value="CAF1235450.1"/>
    <property type="molecule type" value="Genomic_DNA"/>
</dbReference>
<dbReference type="Gene3D" id="1.10.10.10">
    <property type="entry name" value="Winged helix-like DNA-binding domain superfamily/Winged helix DNA-binding domain"/>
    <property type="match status" value="1"/>
</dbReference>
<feature type="domain" description="HTH TFE/IIEalpha-type" evidence="5">
    <location>
        <begin position="58"/>
        <end position="151"/>
    </location>
</feature>
<dbReference type="GO" id="GO:0006367">
    <property type="term" value="P:transcription initiation at RNA polymerase II promoter"/>
    <property type="evidence" value="ECO:0007669"/>
    <property type="project" value="InterPro"/>
</dbReference>
<dbReference type="InterPro" id="IPR017919">
    <property type="entry name" value="TFIIE/TFIIEa_HTH"/>
</dbReference>
<proteinExistence type="inferred from homology"/>
<protein>
    <recommendedName>
        <fullName evidence="5">HTH TFE/IIEalpha-type domain-containing protein</fullName>
    </recommendedName>
</protein>
<evidence type="ECO:0000259" key="5">
    <source>
        <dbReference type="PROSITE" id="PS51344"/>
    </source>
</evidence>
<keyword evidence="2" id="KW-0805">Transcription regulation</keyword>
<dbReference type="InterPro" id="IPR036388">
    <property type="entry name" value="WH-like_DNA-bd_sf"/>
</dbReference>
<dbReference type="EMBL" id="CAJNOT010000175">
    <property type="protein sequence ID" value="CAF0879104.1"/>
    <property type="molecule type" value="Genomic_DNA"/>
</dbReference>
<organism evidence="8 15">
    <name type="scientific">Rotaria sordida</name>
    <dbReference type="NCBI Taxonomy" id="392033"/>
    <lineage>
        <taxon>Eukaryota</taxon>
        <taxon>Metazoa</taxon>
        <taxon>Spiralia</taxon>
        <taxon>Gnathifera</taxon>
        <taxon>Rotifera</taxon>
        <taxon>Eurotatoria</taxon>
        <taxon>Bdelloidea</taxon>
        <taxon>Philodinida</taxon>
        <taxon>Philodinidae</taxon>
        <taxon>Rotaria</taxon>
    </lineage>
</organism>
<feature type="compositionally biased region" description="Low complexity" evidence="4">
    <location>
        <begin position="29"/>
        <end position="45"/>
    </location>
</feature>
<dbReference type="InterPro" id="IPR013083">
    <property type="entry name" value="Znf_RING/FYVE/PHD"/>
</dbReference>
<dbReference type="SUPFAM" id="SSF57783">
    <property type="entry name" value="Zinc beta-ribbon"/>
    <property type="match status" value="1"/>
</dbReference>
<evidence type="ECO:0000313" key="8">
    <source>
        <dbReference type="EMBL" id="CAF0888840.1"/>
    </source>
</evidence>
<dbReference type="InterPro" id="IPR039997">
    <property type="entry name" value="TFE"/>
</dbReference>
<evidence type="ECO:0000313" key="11">
    <source>
        <dbReference type="EMBL" id="CAF3628002.1"/>
    </source>
</evidence>
<dbReference type="OrthoDB" id="361102at2759"/>